<dbReference type="AlphaFoldDB" id="A0A173MRM6"/>
<dbReference type="SUPFAM" id="SSF50346">
    <property type="entry name" value="PRC-barrel domain"/>
    <property type="match status" value="1"/>
</dbReference>
<evidence type="ECO:0000256" key="1">
    <source>
        <dbReference type="ARBA" id="ARBA00022490"/>
    </source>
</evidence>
<dbReference type="HAMAP" id="MF_00014">
    <property type="entry name" value="Ribosome_mat_RimM"/>
    <property type="match status" value="1"/>
</dbReference>
<dbReference type="InterPro" id="IPR036976">
    <property type="entry name" value="RimM_N_sf"/>
</dbReference>
<dbReference type="Proteomes" id="UP000186917">
    <property type="component" value="Unassembled WGS sequence"/>
</dbReference>
<evidence type="ECO:0000313" key="8">
    <source>
        <dbReference type="EMBL" id="SIT17310.1"/>
    </source>
</evidence>
<evidence type="ECO:0000313" key="9">
    <source>
        <dbReference type="Proteomes" id="UP000186917"/>
    </source>
</evidence>
<comment type="function">
    <text evidence="5">An accessory protein needed during the final step in the assembly of 30S ribosomal subunit, possibly for assembly of the head region. Essential for efficient processing of 16S rRNA. May be needed both before and after RbfA during the maturation of 16S rRNA. It has affinity for free ribosomal 30S subunits but not for 70S ribosomes.</text>
</comment>
<dbReference type="GO" id="GO:0006364">
    <property type="term" value="P:rRNA processing"/>
    <property type="evidence" value="ECO:0007669"/>
    <property type="project" value="UniProtKB-UniRule"/>
</dbReference>
<dbReference type="GO" id="GO:0005840">
    <property type="term" value="C:ribosome"/>
    <property type="evidence" value="ECO:0007669"/>
    <property type="project" value="InterPro"/>
</dbReference>
<dbReference type="Gene3D" id="2.30.30.240">
    <property type="entry name" value="PRC-barrel domain"/>
    <property type="match status" value="1"/>
</dbReference>
<evidence type="ECO:0000256" key="5">
    <source>
        <dbReference type="HAMAP-Rule" id="MF_00014"/>
    </source>
</evidence>
<accession>A0A173MRM6</accession>
<feature type="domain" description="RimM N-terminal" evidence="6">
    <location>
        <begin position="6"/>
        <end position="82"/>
    </location>
</feature>
<keyword evidence="3 5" id="KW-0698">rRNA processing</keyword>
<dbReference type="Pfam" id="PF01782">
    <property type="entry name" value="RimM"/>
    <property type="match status" value="1"/>
</dbReference>
<evidence type="ECO:0000256" key="4">
    <source>
        <dbReference type="ARBA" id="ARBA00023186"/>
    </source>
</evidence>
<dbReference type="RefSeq" id="WP_076379657.1">
    <property type="nucleotide sequence ID" value="NZ_AP017422.1"/>
</dbReference>
<dbReference type="EMBL" id="FTOR01000004">
    <property type="protein sequence ID" value="SIT17310.1"/>
    <property type="molecule type" value="Genomic_DNA"/>
</dbReference>
<dbReference type="InterPro" id="IPR056792">
    <property type="entry name" value="PRC_RimM"/>
</dbReference>
<keyword evidence="9" id="KW-1185">Reference proteome</keyword>
<protein>
    <recommendedName>
        <fullName evidence="5">Ribosome maturation factor RimM</fullName>
    </recommendedName>
</protein>
<dbReference type="GO" id="GO:0042274">
    <property type="term" value="P:ribosomal small subunit biogenesis"/>
    <property type="evidence" value="ECO:0007669"/>
    <property type="project" value="UniProtKB-UniRule"/>
</dbReference>
<dbReference type="PANTHER" id="PTHR33692:SF1">
    <property type="entry name" value="RIBOSOME MATURATION FACTOR RIMM"/>
    <property type="match status" value="1"/>
</dbReference>
<dbReference type="GO" id="GO:0005737">
    <property type="term" value="C:cytoplasm"/>
    <property type="evidence" value="ECO:0007669"/>
    <property type="project" value="UniProtKB-SubCell"/>
</dbReference>
<evidence type="ECO:0000259" key="7">
    <source>
        <dbReference type="Pfam" id="PF24986"/>
    </source>
</evidence>
<dbReference type="STRING" id="477680.SAMN05421788_104328"/>
<dbReference type="InterPro" id="IPR002676">
    <property type="entry name" value="RimM_N"/>
</dbReference>
<dbReference type="GO" id="GO:0043022">
    <property type="term" value="F:ribosome binding"/>
    <property type="evidence" value="ECO:0007669"/>
    <property type="project" value="InterPro"/>
</dbReference>
<feature type="domain" description="Ribosome maturation factor RimM PRC barrel" evidence="7">
    <location>
        <begin position="101"/>
        <end position="165"/>
    </location>
</feature>
<dbReference type="SUPFAM" id="SSF50447">
    <property type="entry name" value="Translation proteins"/>
    <property type="match status" value="1"/>
</dbReference>
<dbReference type="PANTHER" id="PTHR33692">
    <property type="entry name" value="RIBOSOME MATURATION FACTOR RIMM"/>
    <property type="match status" value="1"/>
</dbReference>
<dbReference type="InterPro" id="IPR011033">
    <property type="entry name" value="PRC_barrel-like_sf"/>
</dbReference>
<dbReference type="Gene3D" id="2.40.30.60">
    <property type="entry name" value="RimM"/>
    <property type="match status" value="1"/>
</dbReference>
<dbReference type="InterPro" id="IPR009000">
    <property type="entry name" value="Transl_B-barrel_sf"/>
</dbReference>
<comment type="domain">
    <text evidence="5">The PRC barrel domain binds ribosomal protein uS19.</text>
</comment>
<keyword evidence="1 5" id="KW-0963">Cytoplasm</keyword>
<comment type="similarity">
    <text evidence="5">Belongs to the RimM family.</text>
</comment>
<gene>
    <name evidence="5" type="primary">rimM</name>
    <name evidence="8" type="ORF">SAMN05421788_104328</name>
</gene>
<reference evidence="9" key="1">
    <citation type="submission" date="2017-01" db="EMBL/GenBank/DDBJ databases">
        <authorList>
            <person name="Varghese N."/>
            <person name="Submissions S."/>
        </authorList>
    </citation>
    <scope>NUCLEOTIDE SEQUENCE [LARGE SCALE GENOMIC DNA]</scope>
    <source>
        <strain evidence="9">DSM 21054</strain>
    </source>
</reference>
<evidence type="ECO:0000256" key="3">
    <source>
        <dbReference type="ARBA" id="ARBA00022552"/>
    </source>
</evidence>
<comment type="subcellular location">
    <subcellularLocation>
        <location evidence="5">Cytoplasm</location>
    </subcellularLocation>
</comment>
<dbReference type="KEGG" id="fln:FLA_6363"/>
<dbReference type="InterPro" id="IPR011961">
    <property type="entry name" value="RimM"/>
</dbReference>
<keyword evidence="4 5" id="KW-0143">Chaperone</keyword>
<dbReference type="Pfam" id="PF24986">
    <property type="entry name" value="PRC_RimM"/>
    <property type="match status" value="1"/>
</dbReference>
<proteinExistence type="inferred from homology"/>
<keyword evidence="2 5" id="KW-0690">Ribosome biogenesis</keyword>
<dbReference type="NCBIfam" id="TIGR02273">
    <property type="entry name" value="16S_RimM"/>
    <property type="match status" value="1"/>
</dbReference>
<organism evidence="8 9">
    <name type="scientific">Filimonas lacunae</name>
    <dbReference type="NCBI Taxonomy" id="477680"/>
    <lineage>
        <taxon>Bacteria</taxon>
        <taxon>Pseudomonadati</taxon>
        <taxon>Bacteroidota</taxon>
        <taxon>Chitinophagia</taxon>
        <taxon>Chitinophagales</taxon>
        <taxon>Chitinophagaceae</taxon>
        <taxon>Filimonas</taxon>
    </lineage>
</organism>
<evidence type="ECO:0000259" key="6">
    <source>
        <dbReference type="Pfam" id="PF01782"/>
    </source>
</evidence>
<dbReference type="OrthoDB" id="9810331at2"/>
<name>A0A173MRM6_9BACT</name>
<comment type="subunit">
    <text evidence="5">Binds ribosomal protein uS19.</text>
</comment>
<sequence>MEYIHIGKIVATFGVKGELVLLHALNKRSTLKGVEAVFIEERAGSWLPYFLESAKAKSHTEAYIKVEGVDTKEAASKLIQKKAWLLDADFRRLAGAKSPVSYLGYQLIHEEEALGPIEEVIEQPHQVLLRITYKGNEALIPLHDETLLKVDRDKQELHVVLPEGLLEIYE</sequence>
<evidence type="ECO:0000256" key="2">
    <source>
        <dbReference type="ARBA" id="ARBA00022517"/>
    </source>
</evidence>